<protein>
    <submittedName>
        <fullName evidence="3">R-SNARE 2</fullName>
    </submittedName>
</protein>
<dbReference type="Gene3D" id="1.20.5.110">
    <property type="match status" value="1"/>
</dbReference>
<gene>
    <name evidence="3" type="ORF">GMRT_12799</name>
</gene>
<dbReference type="GO" id="GO:0016020">
    <property type="term" value="C:membrane"/>
    <property type="evidence" value="ECO:0007669"/>
    <property type="project" value="InterPro"/>
</dbReference>
<dbReference type="Pfam" id="PF00957">
    <property type="entry name" value="Synaptobrevin"/>
    <property type="match status" value="1"/>
</dbReference>
<dbReference type="AlphaFoldDB" id="A0A4Z1T3Z3"/>
<dbReference type="InterPro" id="IPR042855">
    <property type="entry name" value="V_SNARE_CC"/>
</dbReference>
<evidence type="ECO:0000259" key="2">
    <source>
        <dbReference type="PROSITE" id="PS50892"/>
    </source>
</evidence>
<dbReference type="InterPro" id="IPR001388">
    <property type="entry name" value="Synaptobrevin-like"/>
</dbReference>
<reference evidence="3 4" key="1">
    <citation type="submission" date="2019-05" db="EMBL/GenBank/DDBJ databases">
        <title>The compact genome of Giardia muris reveals important steps in the evolution of intestinal protozoan parasites.</title>
        <authorList>
            <person name="Xu F."/>
            <person name="Jimenez-Gonzalez A."/>
            <person name="Einarsson E."/>
            <person name="Astvaldsson A."/>
            <person name="Peirasmaki D."/>
            <person name="Eckmann L."/>
            <person name="Andersson J.O."/>
            <person name="Svard S.G."/>
            <person name="Jerlstrom-Hultqvist J."/>
        </authorList>
    </citation>
    <scope>NUCLEOTIDE SEQUENCE [LARGE SCALE GENOMIC DNA]</scope>
    <source>
        <strain evidence="3 4">Roberts-Thomson</strain>
    </source>
</reference>
<dbReference type="OrthoDB" id="27923at2759"/>
<proteinExistence type="predicted"/>
<organism evidence="3 4">
    <name type="scientific">Giardia muris</name>
    <dbReference type="NCBI Taxonomy" id="5742"/>
    <lineage>
        <taxon>Eukaryota</taxon>
        <taxon>Metamonada</taxon>
        <taxon>Diplomonadida</taxon>
        <taxon>Hexamitidae</taxon>
        <taxon>Giardiinae</taxon>
        <taxon>Giardia</taxon>
    </lineage>
</organism>
<evidence type="ECO:0000256" key="1">
    <source>
        <dbReference type="PROSITE-ProRule" id="PRU00290"/>
    </source>
</evidence>
<dbReference type="PANTHER" id="PTHR45806:SF1">
    <property type="entry name" value="SYNAPTOBREVIN HOMOLOG YKT6"/>
    <property type="match status" value="1"/>
</dbReference>
<dbReference type="GO" id="GO:0005484">
    <property type="term" value="F:SNAP receptor activity"/>
    <property type="evidence" value="ECO:0007669"/>
    <property type="project" value="TreeGrafter"/>
</dbReference>
<evidence type="ECO:0000313" key="4">
    <source>
        <dbReference type="Proteomes" id="UP000315496"/>
    </source>
</evidence>
<dbReference type="GO" id="GO:0005794">
    <property type="term" value="C:Golgi apparatus"/>
    <property type="evidence" value="ECO:0007669"/>
    <property type="project" value="TreeGrafter"/>
</dbReference>
<dbReference type="GO" id="GO:0006888">
    <property type="term" value="P:endoplasmic reticulum to Golgi vesicle-mediated transport"/>
    <property type="evidence" value="ECO:0007669"/>
    <property type="project" value="TreeGrafter"/>
</dbReference>
<comment type="caution">
    <text evidence="3">The sequence shown here is derived from an EMBL/GenBank/DDBJ whole genome shotgun (WGS) entry which is preliminary data.</text>
</comment>
<feature type="domain" description="V-SNARE coiled-coil homology" evidence="2">
    <location>
        <begin position="154"/>
        <end position="214"/>
    </location>
</feature>
<evidence type="ECO:0000313" key="3">
    <source>
        <dbReference type="EMBL" id="TNJ27121.1"/>
    </source>
</evidence>
<dbReference type="PRINTS" id="PR00219">
    <property type="entry name" value="SYNAPTOBREVN"/>
</dbReference>
<name>A0A4Z1T3Z3_GIAMU</name>
<dbReference type="PANTHER" id="PTHR45806">
    <property type="entry name" value="SYNAPTOBREVIN HOMOLOG YKT6"/>
    <property type="match status" value="1"/>
</dbReference>
<keyword evidence="1" id="KW-0175">Coiled coil</keyword>
<dbReference type="InterPro" id="IPR011012">
    <property type="entry name" value="Longin-like_dom_sf"/>
</dbReference>
<dbReference type="Gene3D" id="3.30.450.50">
    <property type="entry name" value="Longin domain"/>
    <property type="match status" value="1"/>
</dbReference>
<dbReference type="PROSITE" id="PS50892">
    <property type="entry name" value="V_SNARE"/>
    <property type="match status" value="1"/>
</dbReference>
<dbReference type="VEuPathDB" id="GiardiaDB:GMRT_12799"/>
<dbReference type="SUPFAM" id="SSF58038">
    <property type="entry name" value="SNARE fusion complex"/>
    <property type="match status" value="1"/>
</dbReference>
<sequence length="215" mass="23301">MAPYAVLYMALLRDVPAPANPEKGVVFLAAAHDVSSLNVVVRNSAKEILRFSARSVAVSLQPGKMVKAGVNQDVQYCVYGLKNDSGTTAVLAASESYPVRYAGYYLKQMLELAVGAGPRVLNISDDAVAPKVDGGSPSLTTLIVEAQTPEKSDQLVQLKADLDETRNIACMNLEKMMERGQQLDDILKRSDDLSAASKLFLKEAKKTRCRFCAVM</sequence>
<keyword evidence="4" id="KW-1185">Reference proteome</keyword>
<dbReference type="EMBL" id="VDLU01000004">
    <property type="protein sequence ID" value="TNJ27121.1"/>
    <property type="molecule type" value="Genomic_DNA"/>
</dbReference>
<dbReference type="SUPFAM" id="SSF64356">
    <property type="entry name" value="SNARE-like"/>
    <property type="match status" value="1"/>
</dbReference>
<dbReference type="Proteomes" id="UP000315496">
    <property type="component" value="Chromosome 4"/>
</dbReference>
<accession>A0A4Z1T3Z3</accession>